<protein>
    <submittedName>
        <fullName evidence="2">Uncharacterized protein</fullName>
    </submittedName>
</protein>
<dbReference type="EMBL" id="CAAALY010007216">
    <property type="protein sequence ID" value="VEL09775.1"/>
    <property type="molecule type" value="Genomic_DNA"/>
</dbReference>
<reference evidence="2" key="1">
    <citation type="submission" date="2018-11" db="EMBL/GenBank/DDBJ databases">
        <authorList>
            <consortium name="Pathogen Informatics"/>
        </authorList>
    </citation>
    <scope>NUCLEOTIDE SEQUENCE</scope>
</reference>
<name>A0A448WED0_9PLAT</name>
<dbReference type="Proteomes" id="UP000784294">
    <property type="component" value="Unassembled WGS sequence"/>
</dbReference>
<evidence type="ECO:0000313" key="2">
    <source>
        <dbReference type="EMBL" id="VEL09775.1"/>
    </source>
</evidence>
<dbReference type="OrthoDB" id="7734647at2759"/>
<feature type="region of interest" description="Disordered" evidence="1">
    <location>
        <begin position="1"/>
        <end position="50"/>
    </location>
</feature>
<comment type="caution">
    <text evidence="2">The sequence shown here is derived from an EMBL/GenBank/DDBJ whole genome shotgun (WGS) entry which is preliminary data.</text>
</comment>
<feature type="compositionally biased region" description="Polar residues" evidence="1">
    <location>
        <begin position="30"/>
        <end position="44"/>
    </location>
</feature>
<gene>
    <name evidence="2" type="ORF">PXEA_LOCUS3215</name>
</gene>
<accession>A0A448WED0</accession>
<proteinExistence type="predicted"/>
<sequence length="188" mass="20175">MPLGNATSSLPSLPQSTEPEVHTIAESICTPGTDNGGYNETETIPKSRGSCIGNLNFSRSSERPAPSSKDLVSPISLTAALAPEQHICGPPSWPTVQQPPFVHDGLCFCPVHRNLSPPLPPPPTQPPPSAEQPLLNPVHSHLLSPNGVRQVAFQMQEIREVTLTRPQTGLRFGIKMEATGQGFMNVHI</sequence>
<dbReference type="AlphaFoldDB" id="A0A448WED0"/>
<evidence type="ECO:0000256" key="1">
    <source>
        <dbReference type="SAM" id="MobiDB-lite"/>
    </source>
</evidence>
<organism evidence="2 3">
    <name type="scientific">Protopolystoma xenopodis</name>
    <dbReference type="NCBI Taxonomy" id="117903"/>
    <lineage>
        <taxon>Eukaryota</taxon>
        <taxon>Metazoa</taxon>
        <taxon>Spiralia</taxon>
        <taxon>Lophotrochozoa</taxon>
        <taxon>Platyhelminthes</taxon>
        <taxon>Monogenea</taxon>
        <taxon>Polyopisthocotylea</taxon>
        <taxon>Polystomatidea</taxon>
        <taxon>Polystomatidae</taxon>
        <taxon>Protopolystoma</taxon>
    </lineage>
</organism>
<evidence type="ECO:0000313" key="3">
    <source>
        <dbReference type="Proteomes" id="UP000784294"/>
    </source>
</evidence>
<keyword evidence="3" id="KW-1185">Reference proteome</keyword>
<feature type="compositionally biased region" description="Polar residues" evidence="1">
    <location>
        <begin position="1"/>
        <end position="18"/>
    </location>
</feature>